<keyword evidence="4" id="KW-0804">Transcription</keyword>
<dbReference type="PANTHER" id="PTHR12855">
    <property type="entry name" value="DNA METHYLTRANSFERASE 1-ASSOCIATED PROTEIN 1 FAMILY MEMBER"/>
    <property type="match status" value="1"/>
</dbReference>
<dbReference type="GO" id="GO:0006281">
    <property type="term" value="P:DNA repair"/>
    <property type="evidence" value="ECO:0007669"/>
    <property type="project" value="InterPro"/>
</dbReference>
<dbReference type="PANTHER" id="PTHR12855:SF10">
    <property type="entry name" value="DNA METHYLTRANSFERASE 1-ASSOCIATED PROTEIN 1"/>
    <property type="match status" value="1"/>
</dbReference>
<evidence type="ECO:0000256" key="2">
    <source>
        <dbReference type="ARBA" id="ARBA00022853"/>
    </source>
</evidence>
<evidence type="ECO:0000256" key="6">
    <source>
        <dbReference type="SAM" id="Coils"/>
    </source>
</evidence>
<protein>
    <recommendedName>
        <fullName evidence="12">DNA methyltransferase 1-associated protein 1</fullName>
    </recommendedName>
</protein>
<evidence type="ECO:0000313" key="10">
    <source>
        <dbReference type="EMBL" id="KAG8470850.1"/>
    </source>
</evidence>
<keyword evidence="6" id="KW-0175">Coiled coil</keyword>
<feature type="domain" description="DNA methyltransferase 1-associated 1" evidence="8">
    <location>
        <begin position="301"/>
        <end position="383"/>
    </location>
</feature>
<comment type="subcellular location">
    <subcellularLocation>
        <location evidence="1">Nucleus</location>
    </subcellularLocation>
</comment>
<dbReference type="InterPro" id="IPR008468">
    <property type="entry name" value="DMAP1"/>
</dbReference>
<keyword evidence="3" id="KW-0805">Transcription regulation</keyword>
<gene>
    <name evidence="10" type="ORF">KFE25_009271</name>
</gene>
<evidence type="ECO:0000256" key="4">
    <source>
        <dbReference type="ARBA" id="ARBA00023163"/>
    </source>
</evidence>
<evidence type="ECO:0000256" key="3">
    <source>
        <dbReference type="ARBA" id="ARBA00023015"/>
    </source>
</evidence>
<keyword evidence="2" id="KW-0156">Chromatin regulator</keyword>
<dbReference type="OrthoDB" id="19740at2759"/>
<dbReference type="Proteomes" id="UP000751190">
    <property type="component" value="Unassembled WGS sequence"/>
</dbReference>
<organism evidence="10 11">
    <name type="scientific">Diacronema lutheri</name>
    <name type="common">Unicellular marine alga</name>
    <name type="synonym">Monochrysis lutheri</name>
    <dbReference type="NCBI Taxonomy" id="2081491"/>
    <lineage>
        <taxon>Eukaryota</taxon>
        <taxon>Haptista</taxon>
        <taxon>Haptophyta</taxon>
        <taxon>Pavlovophyceae</taxon>
        <taxon>Pavlovales</taxon>
        <taxon>Pavlovaceae</taxon>
        <taxon>Diacronema</taxon>
    </lineage>
</organism>
<dbReference type="InterPro" id="IPR032563">
    <property type="entry name" value="DAMP1_SANT-like"/>
</dbReference>
<feature type="domain" description="DAMP1 SANT/Myb-like" evidence="9">
    <location>
        <begin position="97"/>
        <end position="169"/>
    </location>
</feature>
<proteinExistence type="predicted"/>
<dbReference type="Pfam" id="PF05499">
    <property type="entry name" value="DMAP1"/>
    <property type="match status" value="1"/>
</dbReference>
<dbReference type="GO" id="GO:0000122">
    <property type="term" value="P:negative regulation of transcription by RNA polymerase II"/>
    <property type="evidence" value="ECO:0007669"/>
    <property type="project" value="TreeGrafter"/>
</dbReference>
<keyword evidence="5" id="KW-0539">Nucleus</keyword>
<name>A0A8J5XZH1_DIALT</name>
<reference evidence="10" key="1">
    <citation type="submission" date="2021-05" db="EMBL/GenBank/DDBJ databases">
        <title>The genome of the haptophyte Pavlova lutheri (Diacronema luteri, Pavlovales) - a model for lipid biosynthesis in eukaryotic algae.</title>
        <authorList>
            <person name="Hulatt C.J."/>
            <person name="Posewitz M.C."/>
        </authorList>
    </citation>
    <scope>NUCLEOTIDE SEQUENCE</scope>
    <source>
        <strain evidence="10">NIVA-4/92</strain>
    </source>
</reference>
<dbReference type="InterPro" id="IPR027109">
    <property type="entry name" value="Swc4/Dmap1"/>
</dbReference>
<feature type="region of interest" description="Disordered" evidence="7">
    <location>
        <begin position="249"/>
        <end position="273"/>
    </location>
</feature>
<sequence>MGDVRDILGMQGRGAAPAPRTSKASHKKPDGVSREVYALIGNQQASVPLVPADAGLKEKRFSGRVSRWAWKPFTSSARSDGLALHHWANVSDKAADYKFARFNKQVRVPSYTDAEYEQHLQDEDWSRQATDKLIELCALFELRFTVVHDRWTGRHSVEQLKERYYAVARVTTQLALERQERGEARPDEPRVASDDPVLVLSYDRRHEEERKAAFEALYRRDRAHVAAELKLLDEARRIEGALKAAKKEQSRMQRVADDGGAGGASARLGSGTDKGGGGVGGGAALAGAGGGAGGVRGGKGRGPGAYLRSADLSSRRITADKGAERFEARLRELQVPLRPLPSAETVPLYNAIRSDIVALIELEAKLKKLEYEVRTLESRKAAFLKQGAGGDGSVGAGAAGSSAATAAAAVTAAGGGGAGSKRSRVSGAKDLDATDDGAAAGGARVDKRSRKSI</sequence>
<dbReference type="Pfam" id="PF16282">
    <property type="entry name" value="SANT_DAMP1_like"/>
    <property type="match status" value="1"/>
</dbReference>
<dbReference type="FunFam" id="1.10.10.60:FF:000087">
    <property type="entry name" value="DNA methyltransferase 1-associated protein 1"/>
    <property type="match status" value="1"/>
</dbReference>
<evidence type="ECO:0000256" key="5">
    <source>
        <dbReference type="ARBA" id="ARBA00023242"/>
    </source>
</evidence>
<feature type="region of interest" description="Disordered" evidence="7">
    <location>
        <begin position="1"/>
        <end position="33"/>
    </location>
</feature>
<evidence type="ECO:0000313" key="11">
    <source>
        <dbReference type="Proteomes" id="UP000751190"/>
    </source>
</evidence>
<dbReference type="EMBL" id="JAGTXO010000001">
    <property type="protein sequence ID" value="KAG8470850.1"/>
    <property type="molecule type" value="Genomic_DNA"/>
</dbReference>
<feature type="region of interest" description="Disordered" evidence="7">
    <location>
        <begin position="412"/>
        <end position="453"/>
    </location>
</feature>
<evidence type="ECO:0008006" key="12">
    <source>
        <dbReference type="Google" id="ProtNLM"/>
    </source>
</evidence>
<evidence type="ECO:0000259" key="8">
    <source>
        <dbReference type="Pfam" id="PF05499"/>
    </source>
</evidence>
<comment type="caution">
    <text evidence="10">The sequence shown here is derived from an EMBL/GenBank/DDBJ whole genome shotgun (WGS) entry which is preliminary data.</text>
</comment>
<dbReference type="GO" id="GO:0003714">
    <property type="term" value="F:transcription corepressor activity"/>
    <property type="evidence" value="ECO:0007669"/>
    <property type="project" value="TreeGrafter"/>
</dbReference>
<evidence type="ECO:0000256" key="7">
    <source>
        <dbReference type="SAM" id="MobiDB-lite"/>
    </source>
</evidence>
<keyword evidence="11" id="KW-1185">Reference proteome</keyword>
<dbReference type="GO" id="GO:0006338">
    <property type="term" value="P:chromatin remodeling"/>
    <property type="evidence" value="ECO:0007669"/>
    <property type="project" value="InterPro"/>
</dbReference>
<dbReference type="AlphaFoldDB" id="A0A8J5XZH1"/>
<evidence type="ECO:0000256" key="1">
    <source>
        <dbReference type="ARBA" id="ARBA00004123"/>
    </source>
</evidence>
<dbReference type="GO" id="GO:0035267">
    <property type="term" value="C:NuA4 histone acetyltransferase complex"/>
    <property type="evidence" value="ECO:0007669"/>
    <property type="project" value="InterPro"/>
</dbReference>
<feature type="coiled-coil region" evidence="6">
    <location>
        <begin position="359"/>
        <end position="386"/>
    </location>
</feature>
<accession>A0A8J5XZH1</accession>
<dbReference type="OMA" id="RNNIQNW"/>
<evidence type="ECO:0000259" key="9">
    <source>
        <dbReference type="Pfam" id="PF16282"/>
    </source>
</evidence>
<dbReference type="Gene3D" id="1.10.10.60">
    <property type="entry name" value="Homeodomain-like"/>
    <property type="match status" value="1"/>
</dbReference>
<dbReference type="GO" id="GO:0000812">
    <property type="term" value="C:Swr1 complex"/>
    <property type="evidence" value="ECO:0007669"/>
    <property type="project" value="TreeGrafter"/>
</dbReference>